<evidence type="ECO:0000259" key="15">
    <source>
        <dbReference type="PROSITE" id="PS51292"/>
    </source>
</evidence>
<evidence type="ECO:0000313" key="16">
    <source>
        <dbReference type="EMBL" id="GBG24106.1"/>
    </source>
</evidence>
<evidence type="ECO:0000256" key="14">
    <source>
        <dbReference type="SAM" id="Phobius"/>
    </source>
</evidence>
<dbReference type="GO" id="GO:0061630">
    <property type="term" value="F:ubiquitin protein ligase activity"/>
    <property type="evidence" value="ECO:0007669"/>
    <property type="project" value="UniProtKB-EC"/>
</dbReference>
<comment type="catalytic activity">
    <reaction evidence="1">
        <text>S-ubiquitinyl-[E2 ubiquitin-conjugating enzyme]-L-cysteine + [acceptor protein]-L-lysine = [E2 ubiquitin-conjugating enzyme]-L-cysteine + N(6)-ubiquitinyl-[acceptor protein]-L-lysine.</text>
        <dbReference type="EC" id="2.3.2.27"/>
    </reaction>
</comment>
<evidence type="ECO:0000256" key="5">
    <source>
        <dbReference type="ARBA" id="ARBA00022679"/>
    </source>
</evidence>
<gene>
    <name evidence="16" type="ORF">FCC1311_003242</name>
</gene>
<keyword evidence="6 14" id="KW-0812">Transmembrane</keyword>
<dbReference type="Pfam" id="PF23113">
    <property type="entry name" value="MARCHF6_C"/>
    <property type="match status" value="1"/>
</dbReference>
<dbReference type="InParanoid" id="A0A2R5FZC4"/>
<feature type="transmembrane region" description="Helical" evidence="14">
    <location>
        <begin position="171"/>
        <end position="192"/>
    </location>
</feature>
<feature type="transmembrane region" description="Helical" evidence="14">
    <location>
        <begin position="487"/>
        <end position="507"/>
    </location>
</feature>
<evidence type="ECO:0000256" key="7">
    <source>
        <dbReference type="ARBA" id="ARBA00022723"/>
    </source>
</evidence>
<evidence type="ECO:0000256" key="8">
    <source>
        <dbReference type="ARBA" id="ARBA00022771"/>
    </source>
</evidence>
<proteinExistence type="predicted"/>
<evidence type="ECO:0000256" key="3">
    <source>
        <dbReference type="ARBA" id="ARBA00004906"/>
    </source>
</evidence>
<comment type="pathway">
    <text evidence="3">Protein modification; protein ubiquitination.</text>
</comment>
<feature type="transmembrane region" description="Helical" evidence="14">
    <location>
        <begin position="220"/>
        <end position="244"/>
    </location>
</feature>
<dbReference type="Pfam" id="PF12906">
    <property type="entry name" value="RINGv"/>
    <property type="match status" value="1"/>
</dbReference>
<feature type="transmembrane region" description="Helical" evidence="14">
    <location>
        <begin position="722"/>
        <end position="742"/>
    </location>
</feature>
<feature type="domain" description="RING-CH-type" evidence="15">
    <location>
        <begin position="84"/>
        <end position="144"/>
    </location>
</feature>
<keyword evidence="7" id="KW-0479">Metal-binding</keyword>
<protein>
    <recommendedName>
        <fullName evidence="4">RING-type E3 ubiquitin transferase</fullName>
        <ecNumber evidence="4">2.3.2.27</ecNumber>
    </recommendedName>
</protein>
<keyword evidence="9" id="KW-0833">Ubl conjugation pathway</keyword>
<organism evidence="16 17">
    <name type="scientific">Hondaea fermentalgiana</name>
    <dbReference type="NCBI Taxonomy" id="2315210"/>
    <lineage>
        <taxon>Eukaryota</taxon>
        <taxon>Sar</taxon>
        <taxon>Stramenopiles</taxon>
        <taxon>Bigyra</taxon>
        <taxon>Labyrinthulomycetes</taxon>
        <taxon>Thraustochytrida</taxon>
        <taxon>Thraustochytriidae</taxon>
        <taxon>Hondaea</taxon>
    </lineage>
</organism>
<evidence type="ECO:0000256" key="11">
    <source>
        <dbReference type="ARBA" id="ARBA00022989"/>
    </source>
</evidence>
<dbReference type="PROSITE" id="PS51292">
    <property type="entry name" value="ZF_RING_CH"/>
    <property type="match status" value="1"/>
</dbReference>
<feature type="transmembrane region" description="Helical" evidence="14">
    <location>
        <begin position="528"/>
        <end position="553"/>
    </location>
</feature>
<feature type="transmembrane region" description="Helical" evidence="14">
    <location>
        <begin position="1351"/>
        <end position="1373"/>
    </location>
</feature>
<feature type="region of interest" description="Disordered" evidence="13">
    <location>
        <begin position="839"/>
        <end position="897"/>
    </location>
</feature>
<dbReference type="SMART" id="SM00744">
    <property type="entry name" value="RINGv"/>
    <property type="match status" value="1"/>
</dbReference>
<feature type="compositionally biased region" description="Acidic residues" evidence="13">
    <location>
        <begin position="1"/>
        <end position="10"/>
    </location>
</feature>
<evidence type="ECO:0000256" key="12">
    <source>
        <dbReference type="ARBA" id="ARBA00023136"/>
    </source>
</evidence>
<feature type="region of interest" description="Disordered" evidence="13">
    <location>
        <begin position="1"/>
        <end position="32"/>
    </location>
</feature>
<evidence type="ECO:0000256" key="13">
    <source>
        <dbReference type="SAM" id="MobiDB-lite"/>
    </source>
</evidence>
<dbReference type="CDD" id="cd16702">
    <property type="entry name" value="RING_CH-C4HC3_MARCH6"/>
    <property type="match status" value="1"/>
</dbReference>
<keyword evidence="17" id="KW-1185">Reference proteome</keyword>
<evidence type="ECO:0000256" key="10">
    <source>
        <dbReference type="ARBA" id="ARBA00022833"/>
    </source>
</evidence>
<feature type="transmembrane region" description="Helical" evidence="14">
    <location>
        <begin position="590"/>
        <end position="612"/>
    </location>
</feature>
<evidence type="ECO:0000313" key="17">
    <source>
        <dbReference type="Proteomes" id="UP000241890"/>
    </source>
</evidence>
<dbReference type="InterPro" id="IPR013083">
    <property type="entry name" value="Znf_RING/FYVE/PHD"/>
</dbReference>
<feature type="transmembrane region" description="Helical" evidence="14">
    <location>
        <begin position="1393"/>
        <end position="1418"/>
    </location>
</feature>
<dbReference type="PANTHER" id="PTHR13145:SF0">
    <property type="entry name" value="E3 UBIQUITIN-PROTEIN LIGASE MARCHF6"/>
    <property type="match status" value="1"/>
</dbReference>
<feature type="transmembrane region" description="Helical" evidence="14">
    <location>
        <begin position="1261"/>
        <end position="1286"/>
    </location>
</feature>
<dbReference type="InterPro" id="IPR056521">
    <property type="entry name" value="MARCHF6-like_C"/>
</dbReference>
<sequence length="1436" mass="156897">MRENADDDDAAVAAATAAPEGGGGEGRADALGAVDGAGTMASEMARAGAAAAATAAAAAAASAEAALGLARRRPSSHSVVSSSSSKDEEALCRVCRCGEEAGPLYYPCKCKGSIRFVHEDCLVQWLKISHKRSCELCLTEFEFKSVYHDNTPQRLSSLEVLIGTLQLSMGYIPLLIQAIAVAIIWAVIFPVFTDRIHWLSLARTRAEAWSVFTDWSVDVVLRQCVFGIIRSAWIVVAFLVLMVLQDLANEEDQVRDGEQRQHLDHRNIAQFADRVVERAVAAAADANELVGEIEAAGEENRLMELGNRILREHVGQNLNLRGLLNEGADDLRIIEDIGEGGEAADDARPDDVQDFPHAPDEAIAAAAAAADAAEVAAWQDDAHDFDADGVGEFAPVVAHDAPIRPAPADEDMAWDALIGLRGGTRGIRRGLYTMILVSLGNTGFLFFFQFVPLTVGLLMLEAVRQCQIRWGMTPGHGEGAEMPGHGYLLSLGYVGFVLLVVVYVFVLKLRDIWAGRSAVPGRGIVASYAISVLRGIGDMFVIALIMLLELLVLELLVGGIVHIGAMGVSGDVASVFWTRAELCGSSPKTCAFIHWAIGSVLIANWSAVIWAFRQIVHPRFKVRFFEGWYDATKNIEMGIFGPMIDRHRREIEEQNRLWQERIALVTSRIVSDQTDYAQTQGAEEVQDDDMFAECMDQAPVAGPDTGDVARLDLVSHTLEECLSYFITVVLWSFPAVLVLLMIPIHLIKVLAPSILPIRIGSFKQPFADAQLPLDMFLFHSLPYVIERLDLNRLLLQASRQVAVMLTYPLDLHGYVLKPMLQHMRSGFVYVDPAHGLRGAQREGPLQPATPGANANDCPAPGENGDGHEASKVAEATPGIHGEGDRGSGLRGSSRSAREKLPGAIRSLQLLSRNVPGSEVDFLGIVCHATAWTKFAPQVLRNAAPLQGGGGLDTDDKLPPLFLFSVTDVHGYCVPVFLSAEAQRAIQKVEGGVPDEDLLGKVLGLVDDMCALSDEVNADRVRAICARAMEGIVRDDEDLSRCPSKRVVRLLRGMREALQESPVLIDELVRLMPAGFGTKWAGGESVSTVLALRRIIAIWRDSNLAPVLAIRNARVSGENGRSLELDLNSQLLLEPDAGSKAELARICFQARHVENASTGQFCVLRHEPRLLTPRLRVLGIMAVLAAVLASFIALVLPLVAGRGAFALLGDPLKHDVYHWGGGFAILWFIFTLSRWFFTAVFGKDGGWRRALRLCFLWLRLGLKWCVALTVFGMILPVLAGSVFEFVVLDPIYVPVDRTPVGLVFQKWALGLAVLKAWTRLVLLGVLGGDVWADRLERVQYDGGYGINLRWTLLNVAVPMLDAILLRLCVPYVATCLLQHGLELDPVSAEATKRYSYPTFAVMLFLFDMAKALASYADILHDRVRDRRYMVGRQLQNR</sequence>
<dbReference type="EC" id="2.3.2.27" evidence="4"/>
<accession>A0A2R5FZC4</accession>
<dbReference type="GO" id="GO:0005789">
    <property type="term" value="C:endoplasmic reticulum membrane"/>
    <property type="evidence" value="ECO:0007669"/>
    <property type="project" value="TreeGrafter"/>
</dbReference>
<keyword evidence="12 14" id="KW-0472">Membrane</keyword>
<comment type="caution">
    <text evidence="16">The sequence shown here is derived from an EMBL/GenBank/DDBJ whole genome shotgun (WGS) entry which is preliminary data.</text>
</comment>
<evidence type="ECO:0000256" key="9">
    <source>
        <dbReference type="ARBA" id="ARBA00022786"/>
    </source>
</evidence>
<name>A0A2R5FZC4_9STRA</name>
<dbReference type="GO" id="GO:0036503">
    <property type="term" value="P:ERAD pathway"/>
    <property type="evidence" value="ECO:0007669"/>
    <property type="project" value="TreeGrafter"/>
</dbReference>
<dbReference type="Gene3D" id="3.30.40.10">
    <property type="entry name" value="Zinc/RING finger domain, C3HC4 (zinc finger)"/>
    <property type="match status" value="1"/>
</dbReference>
<keyword evidence="8" id="KW-0863">Zinc-finger</keyword>
<dbReference type="EMBL" id="BEYU01000003">
    <property type="protein sequence ID" value="GBG24106.1"/>
    <property type="molecule type" value="Genomic_DNA"/>
</dbReference>
<feature type="transmembrane region" description="Helical" evidence="14">
    <location>
        <begin position="1174"/>
        <end position="1195"/>
    </location>
</feature>
<keyword evidence="11 14" id="KW-1133">Transmembrane helix</keyword>
<evidence type="ECO:0000256" key="1">
    <source>
        <dbReference type="ARBA" id="ARBA00000900"/>
    </source>
</evidence>
<evidence type="ECO:0000256" key="4">
    <source>
        <dbReference type="ARBA" id="ARBA00012483"/>
    </source>
</evidence>
<reference evidence="16 17" key="1">
    <citation type="submission" date="2017-12" db="EMBL/GenBank/DDBJ databases">
        <title>Sequencing, de novo assembly and annotation of complete genome of a new Thraustochytrid species, strain FCC1311.</title>
        <authorList>
            <person name="Sedici K."/>
            <person name="Godart F."/>
            <person name="Aiese Cigliano R."/>
            <person name="Sanseverino W."/>
            <person name="Barakat M."/>
            <person name="Ortet P."/>
            <person name="Marechal E."/>
            <person name="Cagnac O."/>
            <person name="Amato A."/>
        </authorList>
    </citation>
    <scope>NUCLEOTIDE SEQUENCE [LARGE SCALE GENOMIC DNA]</scope>
</reference>
<dbReference type="Proteomes" id="UP000241890">
    <property type="component" value="Unassembled WGS sequence"/>
</dbReference>
<feature type="transmembrane region" description="Helical" evidence="14">
    <location>
        <begin position="431"/>
        <end position="451"/>
    </location>
</feature>
<keyword evidence="5" id="KW-0808">Transferase</keyword>
<evidence type="ECO:0000256" key="6">
    <source>
        <dbReference type="ARBA" id="ARBA00022692"/>
    </source>
</evidence>
<keyword evidence="10" id="KW-0862">Zinc</keyword>
<comment type="subcellular location">
    <subcellularLocation>
        <location evidence="2">Membrane</location>
        <topology evidence="2">Multi-pass membrane protein</topology>
    </subcellularLocation>
</comment>
<dbReference type="InterPro" id="IPR011016">
    <property type="entry name" value="Znf_RING-CH"/>
</dbReference>
<dbReference type="OrthoDB" id="264354at2759"/>
<evidence type="ECO:0000256" key="2">
    <source>
        <dbReference type="ARBA" id="ARBA00004141"/>
    </source>
</evidence>
<dbReference type="SUPFAM" id="SSF57850">
    <property type="entry name" value="RING/U-box"/>
    <property type="match status" value="1"/>
</dbReference>
<feature type="transmembrane region" description="Helical" evidence="14">
    <location>
        <begin position="1215"/>
        <end position="1240"/>
    </location>
</feature>
<dbReference type="GO" id="GO:0008270">
    <property type="term" value="F:zinc ion binding"/>
    <property type="evidence" value="ECO:0007669"/>
    <property type="project" value="UniProtKB-KW"/>
</dbReference>
<dbReference type="PANTHER" id="PTHR13145">
    <property type="entry name" value="SSM4 PROTEIN"/>
    <property type="match status" value="1"/>
</dbReference>